<dbReference type="PANTHER" id="PTHR15549:SF30">
    <property type="entry name" value="MID2 DOMAIN-CONTAINING PROTEIN"/>
    <property type="match status" value="1"/>
</dbReference>
<accession>A0A9P4GAK8</accession>
<dbReference type="AlphaFoldDB" id="A0A9P4GAK8"/>
<name>A0A9P4GAK8_9PLEO</name>
<evidence type="ECO:0000256" key="2">
    <source>
        <dbReference type="ARBA" id="ARBA00022692"/>
    </source>
</evidence>
<dbReference type="Proteomes" id="UP000800039">
    <property type="component" value="Unassembled WGS sequence"/>
</dbReference>
<keyword evidence="8" id="KW-1185">Reference proteome</keyword>
<evidence type="ECO:0000256" key="6">
    <source>
        <dbReference type="SAM" id="Phobius"/>
    </source>
</evidence>
<protein>
    <recommendedName>
        <fullName evidence="9">Ricin B lectin domain-containing protein</fullName>
    </recommendedName>
</protein>
<evidence type="ECO:0000313" key="7">
    <source>
        <dbReference type="EMBL" id="KAF1841720.1"/>
    </source>
</evidence>
<evidence type="ECO:0000256" key="4">
    <source>
        <dbReference type="ARBA" id="ARBA00023136"/>
    </source>
</evidence>
<reference evidence="7" key="1">
    <citation type="submission" date="2020-01" db="EMBL/GenBank/DDBJ databases">
        <authorList>
            <consortium name="DOE Joint Genome Institute"/>
            <person name="Haridas S."/>
            <person name="Albert R."/>
            <person name="Binder M."/>
            <person name="Bloem J."/>
            <person name="Labutti K."/>
            <person name="Salamov A."/>
            <person name="Andreopoulos B."/>
            <person name="Baker S.E."/>
            <person name="Barry K."/>
            <person name="Bills G."/>
            <person name="Bluhm B.H."/>
            <person name="Cannon C."/>
            <person name="Castanera R."/>
            <person name="Culley D.E."/>
            <person name="Daum C."/>
            <person name="Ezra D."/>
            <person name="Gonzalez J.B."/>
            <person name="Henrissat B."/>
            <person name="Kuo A."/>
            <person name="Liang C."/>
            <person name="Lipzen A."/>
            <person name="Lutzoni F."/>
            <person name="Magnuson J."/>
            <person name="Mondo S."/>
            <person name="Nolan M."/>
            <person name="Ohm R."/>
            <person name="Pangilinan J."/>
            <person name="Park H.-J."/>
            <person name="Ramirez L."/>
            <person name="Alfaro M."/>
            <person name="Sun H."/>
            <person name="Tritt A."/>
            <person name="Yoshinaga Y."/>
            <person name="Zwiers L.-H."/>
            <person name="Turgeon B.G."/>
            <person name="Goodwin S.B."/>
            <person name="Spatafora J.W."/>
            <person name="Crous P.W."/>
            <person name="Grigoriev I.V."/>
        </authorList>
    </citation>
    <scope>NUCLEOTIDE SEQUENCE</scope>
    <source>
        <strain evidence="7">CBS 394.84</strain>
    </source>
</reference>
<evidence type="ECO:0000256" key="3">
    <source>
        <dbReference type="ARBA" id="ARBA00022989"/>
    </source>
</evidence>
<dbReference type="EMBL" id="ML976618">
    <property type="protein sequence ID" value="KAF1841720.1"/>
    <property type="molecule type" value="Genomic_DNA"/>
</dbReference>
<dbReference type="InterPro" id="IPR051694">
    <property type="entry name" value="Immunoregulatory_rcpt-like"/>
</dbReference>
<feature type="transmembrane region" description="Helical" evidence="6">
    <location>
        <begin position="226"/>
        <end position="249"/>
    </location>
</feature>
<comment type="subcellular location">
    <subcellularLocation>
        <location evidence="1">Membrane</location>
        <topology evidence="1">Single-pass membrane protein</topology>
    </subcellularLocation>
</comment>
<keyword evidence="2 6" id="KW-0812">Transmembrane</keyword>
<keyword evidence="3 6" id="KW-1133">Transmembrane helix</keyword>
<evidence type="ECO:0000313" key="8">
    <source>
        <dbReference type="Proteomes" id="UP000800039"/>
    </source>
</evidence>
<keyword evidence="4 6" id="KW-0472">Membrane</keyword>
<organism evidence="7 8">
    <name type="scientific">Cucurbitaria berberidis CBS 394.84</name>
    <dbReference type="NCBI Taxonomy" id="1168544"/>
    <lineage>
        <taxon>Eukaryota</taxon>
        <taxon>Fungi</taxon>
        <taxon>Dikarya</taxon>
        <taxon>Ascomycota</taxon>
        <taxon>Pezizomycotina</taxon>
        <taxon>Dothideomycetes</taxon>
        <taxon>Pleosporomycetidae</taxon>
        <taxon>Pleosporales</taxon>
        <taxon>Pleosporineae</taxon>
        <taxon>Cucurbitariaceae</taxon>
        <taxon>Cucurbitaria</taxon>
    </lineage>
</organism>
<evidence type="ECO:0008006" key="9">
    <source>
        <dbReference type="Google" id="ProtNLM"/>
    </source>
</evidence>
<dbReference type="GeneID" id="63844222"/>
<dbReference type="PANTHER" id="PTHR15549">
    <property type="entry name" value="PAIRED IMMUNOGLOBULIN-LIKE TYPE 2 RECEPTOR"/>
    <property type="match status" value="1"/>
</dbReference>
<feature type="region of interest" description="Disordered" evidence="5">
    <location>
        <begin position="187"/>
        <end position="218"/>
    </location>
</feature>
<gene>
    <name evidence="7" type="ORF">K460DRAFT_171952</name>
</gene>
<dbReference type="GO" id="GO:0016020">
    <property type="term" value="C:membrane"/>
    <property type="evidence" value="ECO:0007669"/>
    <property type="project" value="UniProtKB-SubCell"/>
</dbReference>
<dbReference type="SUPFAM" id="SSF50370">
    <property type="entry name" value="Ricin B-like lectins"/>
    <property type="match status" value="1"/>
</dbReference>
<proteinExistence type="predicted"/>
<evidence type="ECO:0000256" key="5">
    <source>
        <dbReference type="SAM" id="MobiDB-lite"/>
    </source>
</evidence>
<dbReference type="OrthoDB" id="5344815at2759"/>
<dbReference type="RefSeq" id="XP_040784283.1">
    <property type="nucleotide sequence ID" value="XM_040926970.1"/>
</dbReference>
<sequence length="297" mass="31811">MASSTPDFDSKTFYTFSNPSLTNYSLSAGIFLDTNGAINMTTSGAYSSENWQIYSQGGRYFIRNYDYGPEFQLGLTAQSRGIPMLYRRSGGLGQQWSIMKKDDGWEFTNGLLGNGTGMAVPLQGFVGIAMQASSRGRTWKITQNPSAEESGPKGPDMYSEVLGFEVSQSSSSSISSSLRTASTASASVTPSGTSLLPSSASTTPTSTFASSASPLSSSSSSLSSGAIAGVAIGGVSVLALAIYGLWFWARKRKMAKEHQYELQGHNMPVEKYAYRAELESPRQVWEKDTVAARVELA</sequence>
<comment type="caution">
    <text evidence="7">The sequence shown here is derived from an EMBL/GenBank/DDBJ whole genome shotgun (WGS) entry which is preliminary data.</text>
</comment>
<dbReference type="InterPro" id="IPR035992">
    <property type="entry name" value="Ricin_B-like_lectins"/>
</dbReference>
<dbReference type="GO" id="GO:0071944">
    <property type="term" value="C:cell periphery"/>
    <property type="evidence" value="ECO:0007669"/>
    <property type="project" value="UniProtKB-ARBA"/>
</dbReference>
<evidence type="ECO:0000256" key="1">
    <source>
        <dbReference type="ARBA" id="ARBA00004167"/>
    </source>
</evidence>